<evidence type="ECO:0000313" key="1">
    <source>
        <dbReference type="EMBL" id="MCG5077433.1"/>
    </source>
</evidence>
<organism evidence="1 2">
    <name type="scientific">Paraburkholderia tagetis</name>
    <dbReference type="NCBI Taxonomy" id="2913261"/>
    <lineage>
        <taxon>Bacteria</taxon>
        <taxon>Pseudomonadati</taxon>
        <taxon>Pseudomonadota</taxon>
        <taxon>Betaproteobacteria</taxon>
        <taxon>Burkholderiales</taxon>
        <taxon>Burkholderiaceae</taxon>
        <taxon>Paraburkholderia</taxon>
    </lineage>
</organism>
<dbReference type="RefSeq" id="WP_238467333.1">
    <property type="nucleotide sequence ID" value="NZ_JAKLJA010000036.1"/>
</dbReference>
<dbReference type="EMBL" id="JAKLJA010000036">
    <property type="protein sequence ID" value="MCG5077433.1"/>
    <property type="molecule type" value="Genomic_DNA"/>
</dbReference>
<dbReference type="Proteomes" id="UP001139308">
    <property type="component" value="Unassembled WGS sequence"/>
</dbReference>
<gene>
    <name evidence="1" type="ORF">L5014_29500</name>
</gene>
<comment type="caution">
    <text evidence="1">The sequence shown here is derived from an EMBL/GenBank/DDBJ whole genome shotgun (WGS) entry which is preliminary data.</text>
</comment>
<keyword evidence="2" id="KW-1185">Reference proteome</keyword>
<protein>
    <submittedName>
        <fullName evidence="1">Uncharacterized protein</fullName>
    </submittedName>
</protein>
<proteinExistence type="predicted"/>
<evidence type="ECO:0000313" key="2">
    <source>
        <dbReference type="Proteomes" id="UP001139308"/>
    </source>
</evidence>
<reference evidence="1" key="1">
    <citation type="submission" date="2022-01" db="EMBL/GenBank/DDBJ databases">
        <title>Genome sequence and assembly of Parabukholderia sp. RG36.</title>
        <authorList>
            <person name="Chhetri G."/>
        </authorList>
    </citation>
    <scope>NUCLEOTIDE SEQUENCE</scope>
    <source>
        <strain evidence="1">RG36</strain>
    </source>
</reference>
<dbReference type="AlphaFoldDB" id="A0A9X1ZX09"/>
<sequence>MKDYTLQEVSRMTYAELGAIEDPMTLMSTGGVSPMLVRYMVRTGQLESRYPGVALPMLLRAISQAAATVDWPLATVAQAAPLAVQDAAVDAYLDNVQPQAHAVLKALH</sequence>
<name>A0A9X1ZX09_9BURK</name>
<accession>A0A9X1ZX09</accession>